<name>A0A5B0MXA0_PUCGR</name>
<proteinExistence type="predicted"/>
<protein>
    <submittedName>
        <fullName evidence="2">Uncharacterized protein</fullName>
    </submittedName>
</protein>
<dbReference type="EMBL" id="VSWC01000131">
    <property type="protein sequence ID" value="KAA1080490.1"/>
    <property type="molecule type" value="Genomic_DNA"/>
</dbReference>
<accession>A0A5B0MXA0</accession>
<evidence type="ECO:0000313" key="2">
    <source>
        <dbReference type="EMBL" id="KAA1080490.1"/>
    </source>
</evidence>
<gene>
    <name evidence="2" type="ORF">PGT21_009196</name>
</gene>
<comment type="caution">
    <text evidence="2">The sequence shown here is derived from an EMBL/GenBank/DDBJ whole genome shotgun (WGS) entry which is preliminary data.</text>
</comment>
<feature type="signal peptide" evidence="1">
    <location>
        <begin position="1"/>
        <end position="21"/>
    </location>
</feature>
<dbReference type="AlphaFoldDB" id="A0A5B0MXA0"/>
<evidence type="ECO:0000313" key="3">
    <source>
        <dbReference type="Proteomes" id="UP000324748"/>
    </source>
</evidence>
<sequence length="69" mass="7388">MRTFGPCSFILFIGTIKLCAGIEGPGLPNGPCSPNSGSSSYFKSHCCDDEGHVKINCFRIPPKSVKHMA</sequence>
<keyword evidence="1" id="KW-0732">Signal</keyword>
<feature type="chain" id="PRO_5022990520" evidence="1">
    <location>
        <begin position="22"/>
        <end position="69"/>
    </location>
</feature>
<reference evidence="2 3" key="1">
    <citation type="submission" date="2019-05" db="EMBL/GenBank/DDBJ databases">
        <title>Emergence of the Ug99 lineage of the wheat stem rust pathogen through somatic hybridization.</title>
        <authorList>
            <person name="Li F."/>
            <person name="Upadhyaya N.M."/>
            <person name="Sperschneider J."/>
            <person name="Matny O."/>
            <person name="Nguyen-Phuc H."/>
            <person name="Mago R."/>
            <person name="Raley C."/>
            <person name="Miller M.E."/>
            <person name="Silverstein K.A.T."/>
            <person name="Henningsen E."/>
            <person name="Hirsch C.D."/>
            <person name="Visser B."/>
            <person name="Pretorius Z.A."/>
            <person name="Steffenson B.J."/>
            <person name="Schwessinger B."/>
            <person name="Dodds P.N."/>
            <person name="Figueroa M."/>
        </authorList>
    </citation>
    <scope>NUCLEOTIDE SEQUENCE [LARGE SCALE GENOMIC DNA]</scope>
    <source>
        <strain evidence="2">21-0</strain>
    </source>
</reference>
<dbReference type="Proteomes" id="UP000324748">
    <property type="component" value="Unassembled WGS sequence"/>
</dbReference>
<evidence type="ECO:0000256" key="1">
    <source>
        <dbReference type="SAM" id="SignalP"/>
    </source>
</evidence>
<keyword evidence="3" id="KW-1185">Reference proteome</keyword>
<organism evidence="2 3">
    <name type="scientific">Puccinia graminis f. sp. tritici</name>
    <dbReference type="NCBI Taxonomy" id="56615"/>
    <lineage>
        <taxon>Eukaryota</taxon>
        <taxon>Fungi</taxon>
        <taxon>Dikarya</taxon>
        <taxon>Basidiomycota</taxon>
        <taxon>Pucciniomycotina</taxon>
        <taxon>Pucciniomycetes</taxon>
        <taxon>Pucciniales</taxon>
        <taxon>Pucciniaceae</taxon>
        <taxon>Puccinia</taxon>
    </lineage>
</organism>